<dbReference type="GO" id="GO:0016603">
    <property type="term" value="F:glutaminyl-peptide cyclotransferase activity"/>
    <property type="evidence" value="ECO:0007669"/>
    <property type="project" value="UniProtKB-EC"/>
</dbReference>
<keyword evidence="10" id="KW-1015">Disulfide bond</keyword>
<accession>A0ABD0KSM8</accession>
<keyword evidence="11" id="KW-0012">Acyltransferase</keyword>
<evidence type="ECO:0000256" key="5">
    <source>
        <dbReference type="ARBA" id="ARBA00016861"/>
    </source>
</evidence>
<comment type="catalytic activity">
    <reaction evidence="1">
        <text>N-terminal L-glutaminyl-[peptide] = N-terminal 5-oxo-L-prolyl-[peptide] + NH4(+)</text>
        <dbReference type="Rhea" id="RHEA:23652"/>
        <dbReference type="Rhea" id="RHEA-COMP:11736"/>
        <dbReference type="Rhea" id="RHEA-COMP:11846"/>
        <dbReference type="ChEBI" id="CHEBI:28938"/>
        <dbReference type="ChEBI" id="CHEBI:64722"/>
        <dbReference type="ChEBI" id="CHEBI:87215"/>
        <dbReference type="EC" id="2.3.2.5"/>
    </reaction>
</comment>
<feature type="domain" description="Peptidase M28" evidence="13">
    <location>
        <begin position="105"/>
        <end position="323"/>
    </location>
</feature>
<feature type="signal peptide" evidence="12">
    <location>
        <begin position="1"/>
        <end position="22"/>
    </location>
</feature>
<dbReference type="GO" id="GO:0005576">
    <property type="term" value="C:extracellular region"/>
    <property type="evidence" value="ECO:0007669"/>
    <property type="project" value="UniProtKB-SubCell"/>
</dbReference>
<keyword evidence="7" id="KW-0808">Transferase</keyword>
<sequence length="340" mass="39172">MSRELWFLCVCLLILLTACSQGKTKSQGKPLRWVTKKEALEYLTHGMTDMSQFHSNHLDPMLVERISGTPANTRVKEHIVKRMKDLGWTVEEDTFEDDTPFATQNPDRAKRVVLACHYDSKDFRTKEKKEFIGAIDSAVPCAILLETAKQLDCLLRKGPKEKSAGEELTLQLVFFDGEEAFEHWTATDSIYGARHLAAKWERESQLSKIRELILLDLIGTRDTRFISHFDSTNQLYEHLMKVENHLRNNNYLTGRHRETIFTSNRGFGRGGIQDDHIPFLRRGVDVLHLISTPFPTVWHQTSDNGSNLDDDLIDDFSRIFRVFVSNLLHLSPEKIGCRKK</sequence>
<keyword evidence="15" id="KW-1185">Reference proteome</keyword>
<evidence type="ECO:0000256" key="10">
    <source>
        <dbReference type="ARBA" id="ARBA00023157"/>
    </source>
</evidence>
<comment type="caution">
    <text evidence="14">The sequence shown here is derived from an EMBL/GenBank/DDBJ whole genome shotgun (WGS) entry which is preliminary data.</text>
</comment>
<gene>
    <name evidence="14" type="ORF">BaRGS_00018577</name>
</gene>
<name>A0ABD0KSM8_9CAEN</name>
<protein>
    <recommendedName>
        <fullName evidence="5">Glutaminyl-peptide cyclotransferase</fullName>
        <ecNumber evidence="4">2.3.2.5</ecNumber>
    </recommendedName>
</protein>
<feature type="chain" id="PRO_5044871199" description="Glutaminyl-peptide cyclotransferase" evidence="12">
    <location>
        <begin position="23"/>
        <end position="340"/>
    </location>
</feature>
<comment type="similarity">
    <text evidence="3">Belongs to the glutaminyl-peptide cyclotransferase family.</text>
</comment>
<evidence type="ECO:0000256" key="12">
    <source>
        <dbReference type="SAM" id="SignalP"/>
    </source>
</evidence>
<dbReference type="PANTHER" id="PTHR12283">
    <property type="entry name" value="GLUTAMINYL-PEPTIDE CYCLOTRANSFERASE"/>
    <property type="match status" value="1"/>
</dbReference>
<dbReference type="Pfam" id="PF04389">
    <property type="entry name" value="Peptidase_M28"/>
    <property type="match status" value="1"/>
</dbReference>
<dbReference type="PROSITE" id="PS51257">
    <property type="entry name" value="PROKAR_LIPOPROTEIN"/>
    <property type="match status" value="1"/>
</dbReference>
<dbReference type="InterPro" id="IPR037457">
    <property type="entry name" value="M28_QC"/>
</dbReference>
<dbReference type="FunFam" id="3.40.630.10:FF:000029">
    <property type="entry name" value="Glutaminyl-peptide cyclotransferase"/>
    <property type="match status" value="1"/>
</dbReference>
<dbReference type="EC" id="2.3.2.5" evidence="4"/>
<dbReference type="Proteomes" id="UP001519460">
    <property type="component" value="Unassembled WGS sequence"/>
</dbReference>
<evidence type="ECO:0000313" key="14">
    <source>
        <dbReference type="EMBL" id="KAK7490232.1"/>
    </source>
</evidence>
<evidence type="ECO:0000256" key="11">
    <source>
        <dbReference type="ARBA" id="ARBA00023315"/>
    </source>
</evidence>
<organism evidence="14 15">
    <name type="scientific">Batillaria attramentaria</name>
    <dbReference type="NCBI Taxonomy" id="370345"/>
    <lineage>
        <taxon>Eukaryota</taxon>
        <taxon>Metazoa</taxon>
        <taxon>Spiralia</taxon>
        <taxon>Lophotrochozoa</taxon>
        <taxon>Mollusca</taxon>
        <taxon>Gastropoda</taxon>
        <taxon>Caenogastropoda</taxon>
        <taxon>Sorbeoconcha</taxon>
        <taxon>Cerithioidea</taxon>
        <taxon>Batillariidae</taxon>
        <taxon>Batillaria</taxon>
    </lineage>
</organism>
<dbReference type="Gene3D" id="3.40.630.10">
    <property type="entry name" value="Zn peptidases"/>
    <property type="match status" value="1"/>
</dbReference>
<dbReference type="CDD" id="cd03880">
    <property type="entry name" value="M28_QC_like"/>
    <property type="match status" value="1"/>
</dbReference>
<keyword evidence="12" id="KW-0732">Signal</keyword>
<dbReference type="PANTHER" id="PTHR12283:SF6">
    <property type="entry name" value="GLUTAMINYL-PEPTIDE CYCLOTRANSFERASE-RELATED"/>
    <property type="match status" value="1"/>
</dbReference>
<dbReference type="InterPro" id="IPR040234">
    <property type="entry name" value="QC/QCL"/>
</dbReference>
<evidence type="ECO:0000256" key="1">
    <source>
        <dbReference type="ARBA" id="ARBA00000001"/>
    </source>
</evidence>
<keyword evidence="6" id="KW-0964">Secreted</keyword>
<dbReference type="SUPFAM" id="SSF53187">
    <property type="entry name" value="Zn-dependent exopeptidases"/>
    <property type="match status" value="1"/>
</dbReference>
<evidence type="ECO:0000256" key="4">
    <source>
        <dbReference type="ARBA" id="ARBA00012012"/>
    </source>
</evidence>
<evidence type="ECO:0000256" key="9">
    <source>
        <dbReference type="ARBA" id="ARBA00022833"/>
    </source>
</evidence>
<keyword evidence="8" id="KW-0479">Metal-binding</keyword>
<dbReference type="AlphaFoldDB" id="A0ABD0KSM8"/>
<proteinExistence type="inferred from homology"/>
<evidence type="ECO:0000256" key="8">
    <source>
        <dbReference type="ARBA" id="ARBA00022723"/>
    </source>
</evidence>
<keyword evidence="9" id="KW-0862">Zinc</keyword>
<evidence type="ECO:0000256" key="6">
    <source>
        <dbReference type="ARBA" id="ARBA00022525"/>
    </source>
</evidence>
<dbReference type="EMBL" id="JACVVK020000129">
    <property type="protein sequence ID" value="KAK7490232.1"/>
    <property type="molecule type" value="Genomic_DNA"/>
</dbReference>
<dbReference type="GO" id="GO:0046872">
    <property type="term" value="F:metal ion binding"/>
    <property type="evidence" value="ECO:0007669"/>
    <property type="project" value="UniProtKB-KW"/>
</dbReference>
<dbReference type="InterPro" id="IPR007484">
    <property type="entry name" value="Peptidase_M28"/>
</dbReference>
<evidence type="ECO:0000256" key="2">
    <source>
        <dbReference type="ARBA" id="ARBA00004613"/>
    </source>
</evidence>
<evidence type="ECO:0000256" key="3">
    <source>
        <dbReference type="ARBA" id="ARBA00006014"/>
    </source>
</evidence>
<comment type="subcellular location">
    <subcellularLocation>
        <location evidence="2">Secreted</location>
    </subcellularLocation>
</comment>
<evidence type="ECO:0000259" key="13">
    <source>
        <dbReference type="Pfam" id="PF04389"/>
    </source>
</evidence>
<evidence type="ECO:0000256" key="7">
    <source>
        <dbReference type="ARBA" id="ARBA00022679"/>
    </source>
</evidence>
<evidence type="ECO:0000313" key="15">
    <source>
        <dbReference type="Proteomes" id="UP001519460"/>
    </source>
</evidence>
<reference evidence="14 15" key="1">
    <citation type="journal article" date="2023" name="Sci. Data">
        <title>Genome assembly of the Korean intertidal mud-creeper Batillaria attramentaria.</title>
        <authorList>
            <person name="Patra A.K."/>
            <person name="Ho P.T."/>
            <person name="Jun S."/>
            <person name="Lee S.J."/>
            <person name="Kim Y."/>
            <person name="Won Y.J."/>
        </authorList>
    </citation>
    <scope>NUCLEOTIDE SEQUENCE [LARGE SCALE GENOMIC DNA]</scope>
    <source>
        <strain evidence="14">Wonlab-2016</strain>
    </source>
</reference>